<dbReference type="InterPro" id="IPR016039">
    <property type="entry name" value="Thiolase-like"/>
</dbReference>
<dbReference type="PANTHER" id="PTHR34069:SF3">
    <property type="entry name" value="ACYL-COA:ACYL-COA ALKYLTRANSFERASE"/>
    <property type="match status" value="1"/>
</dbReference>
<dbReference type="InterPro" id="IPR013751">
    <property type="entry name" value="ACP_syn_III_N"/>
</dbReference>
<evidence type="ECO:0000313" key="2">
    <source>
        <dbReference type="EMBL" id="MBF6228338.1"/>
    </source>
</evidence>
<accession>A0ABS0CDA9</accession>
<dbReference type="EMBL" id="JADLRE010000021">
    <property type="protein sequence ID" value="MBF6228338.1"/>
    <property type="molecule type" value="Genomic_DNA"/>
</dbReference>
<feature type="domain" description="Beta-ketoacyl-[acyl-carrier-protein] synthase III N-terminal" evidence="1">
    <location>
        <begin position="84"/>
        <end position="144"/>
    </location>
</feature>
<organism evidence="2 3">
    <name type="scientific">Nocardia abscessus</name>
    <dbReference type="NCBI Taxonomy" id="120957"/>
    <lineage>
        <taxon>Bacteria</taxon>
        <taxon>Bacillati</taxon>
        <taxon>Actinomycetota</taxon>
        <taxon>Actinomycetes</taxon>
        <taxon>Mycobacteriales</taxon>
        <taxon>Nocardiaceae</taxon>
        <taxon>Nocardia</taxon>
    </lineage>
</organism>
<protein>
    <recommendedName>
        <fullName evidence="1">Beta-ketoacyl-[acyl-carrier-protein] synthase III N-terminal domain-containing protein</fullName>
    </recommendedName>
</protein>
<dbReference type="Proteomes" id="UP000807309">
    <property type="component" value="Unassembled WGS sequence"/>
</dbReference>
<gene>
    <name evidence="2" type="ORF">IU470_24915</name>
</gene>
<name>A0ABS0CDA9_9NOCA</name>
<evidence type="ECO:0000259" key="1">
    <source>
        <dbReference type="Pfam" id="PF08545"/>
    </source>
</evidence>
<keyword evidence="3" id="KW-1185">Reference proteome</keyword>
<reference evidence="2 3" key="1">
    <citation type="submission" date="2020-10" db="EMBL/GenBank/DDBJ databases">
        <title>Identification of Nocardia species via Next-generation sequencing and recognition of intraspecies genetic diversity.</title>
        <authorList>
            <person name="Li P."/>
            <person name="Li P."/>
            <person name="Lu B."/>
        </authorList>
    </citation>
    <scope>NUCLEOTIDE SEQUENCE [LARGE SCALE GENOMIC DNA]</scope>
    <source>
        <strain evidence="2 3">N-11</strain>
    </source>
</reference>
<evidence type="ECO:0000313" key="3">
    <source>
        <dbReference type="Proteomes" id="UP000807309"/>
    </source>
</evidence>
<dbReference type="SUPFAM" id="SSF53901">
    <property type="entry name" value="Thiolase-like"/>
    <property type="match status" value="1"/>
</dbReference>
<comment type="caution">
    <text evidence="2">The sequence shown here is derived from an EMBL/GenBank/DDBJ whole genome shotgun (WGS) entry which is preliminary data.</text>
</comment>
<dbReference type="Gene3D" id="3.40.47.10">
    <property type="match status" value="1"/>
</dbReference>
<dbReference type="Pfam" id="PF08545">
    <property type="entry name" value="ACP_syn_III"/>
    <property type="match status" value="1"/>
</dbReference>
<sequence length="306" mass="31330">MGTTIISAATNSDPDTGSYFELAARAALACVERSGVGLDEVGMLVNAGVFRDRNISEPAVSALIQKRIGLGLTYEAGRAPAFSFDLMHGATGLLHALVTADSFLATGAVRYALLVAGDTHPSTRRDVAGFPYSASGAAMLLGTSPTAGGFGQLRFRETSGVVDPTAWVALDDAGADGRSAMCVRAGAEDLVALATAAVRSCLDAEGLDGVDFAEGNAVLLAPVRDFGFRTRLADTLAIPSASVVGLDPSIGDPYTAAPVHAYLNALDTGSIDTARTVIFLAADGASAACLAYHPRLTSPARQKTHA</sequence>
<proteinExistence type="predicted"/>
<dbReference type="PANTHER" id="PTHR34069">
    <property type="entry name" value="3-OXOACYL-[ACYL-CARRIER-PROTEIN] SYNTHASE 3"/>
    <property type="match status" value="1"/>
</dbReference>
<dbReference type="RefSeq" id="WP_195035247.1">
    <property type="nucleotide sequence ID" value="NZ_JADLRE010000021.1"/>
</dbReference>